<gene>
    <name evidence="5" type="ORF">PRECH8_13890</name>
</gene>
<evidence type="ECO:0000313" key="5">
    <source>
        <dbReference type="EMBL" id="GFR38093.1"/>
    </source>
</evidence>
<dbReference type="InterPro" id="IPR000644">
    <property type="entry name" value="CBS_dom"/>
</dbReference>
<reference evidence="5" key="1">
    <citation type="submission" date="2020-08" db="EMBL/GenBank/DDBJ databases">
        <authorList>
            <person name="Uke A."/>
            <person name="Chhe C."/>
            <person name="Baramee S."/>
            <person name="Kosugi A."/>
        </authorList>
    </citation>
    <scope>NUCLEOTIDE SEQUENCE</scope>
    <source>
        <strain evidence="5">DA-C8</strain>
    </source>
</reference>
<organism evidence="5 6">
    <name type="scientific">Insulibacter thermoxylanivorax</name>
    <dbReference type="NCBI Taxonomy" id="2749268"/>
    <lineage>
        <taxon>Bacteria</taxon>
        <taxon>Bacillati</taxon>
        <taxon>Bacillota</taxon>
        <taxon>Bacilli</taxon>
        <taxon>Bacillales</taxon>
        <taxon>Paenibacillaceae</taxon>
        <taxon>Insulibacter</taxon>
    </lineage>
</organism>
<dbReference type="Pfam" id="PF07085">
    <property type="entry name" value="DRTGG"/>
    <property type="match status" value="1"/>
</dbReference>
<dbReference type="SUPFAM" id="SSF54637">
    <property type="entry name" value="Thioesterase/thiol ester dehydrase-isomerase"/>
    <property type="match status" value="1"/>
</dbReference>
<feature type="domain" description="CBS" evidence="4">
    <location>
        <begin position="295"/>
        <end position="351"/>
    </location>
</feature>
<dbReference type="InterPro" id="IPR029069">
    <property type="entry name" value="HotDog_dom_sf"/>
</dbReference>
<dbReference type="Gene3D" id="3.40.1390.20">
    <property type="entry name" value="HprK N-terminal domain-like"/>
    <property type="match status" value="1"/>
</dbReference>
<dbReference type="PANTHER" id="PTHR43080:SF2">
    <property type="entry name" value="CBS DOMAIN-CONTAINING PROTEIN"/>
    <property type="match status" value="1"/>
</dbReference>
<dbReference type="RefSeq" id="WP_200966359.1">
    <property type="nucleotide sequence ID" value="NZ_BMAQ01000010.1"/>
</dbReference>
<keyword evidence="6" id="KW-1185">Reference proteome</keyword>
<dbReference type="InterPro" id="IPR051257">
    <property type="entry name" value="Diverse_CBS-Domain"/>
</dbReference>
<dbReference type="CDD" id="cd03443">
    <property type="entry name" value="PaaI_thioesterase"/>
    <property type="match status" value="1"/>
</dbReference>
<dbReference type="Proteomes" id="UP000654993">
    <property type="component" value="Unassembled WGS sequence"/>
</dbReference>
<dbReference type="SUPFAM" id="SSF46785">
    <property type="entry name" value="Winged helix' DNA-binding domain"/>
    <property type="match status" value="1"/>
</dbReference>
<name>A0A916VFP2_9BACL</name>
<accession>A0A916VFP2</accession>
<protein>
    <submittedName>
        <fullName evidence="5">Thioesterase</fullName>
    </submittedName>
</protein>
<feature type="compositionally biased region" description="Basic and acidic residues" evidence="3">
    <location>
        <begin position="1"/>
        <end position="19"/>
    </location>
</feature>
<dbReference type="Gene3D" id="3.10.580.10">
    <property type="entry name" value="CBS-domain"/>
    <property type="match status" value="2"/>
</dbReference>
<dbReference type="EMBL" id="BMAQ01000010">
    <property type="protein sequence ID" value="GFR38093.1"/>
    <property type="molecule type" value="Genomic_DNA"/>
</dbReference>
<dbReference type="InterPro" id="IPR006683">
    <property type="entry name" value="Thioestr_dom"/>
</dbReference>
<dbReference type="AlphaFoldDB" id="A0A916VFP2"/>
<dbReference type="Pfam" id="PF00571">
    <property type="entry name" value="CBS"/>
    <property type="match status" value="2"/>
</dbReference>
<dbReference type="PROSITE" id="PS51371">
    <property type="entry name" value="CBS"/>
    <property type="match status" value="2"/>
</dbReference>
<dbReference type="Pfam" id="PF03061">
    <property type="entry name" value="4HBT"/>
    <property type="match status" value="1"/>
</dbReference>
<dbReference type="PANTHER" id="PTHR43080">
    <property type="entry name" value="CBS DOMAIN-CONTAINING PROTEIN CBSX3, MITOCHONDRIAL"/>
    <property type="match status" value="1"/>
</dbReference>
<sequence>MIKDEHSREQGRTASDKSELGAGGNSKVGTTGHADPGEIEPLTKHEYILRHLISLKPGSKISVRKIARELEVSEGTAYRAIKEAENLGIVATKERTGTVRIEKRERQLDHLTFAEVAEMVNGRVLGGAKGLDKQLQKFVIGAMELDAMVRHIEAQSLLIVGNRYRAHIRALQQGAGVLITGGFDASEEAKKLADELCLPIISCEWDTFTVASTINRAIYDHNIKRKIVLVEDIVSLNSRVISLKANNTLGDMRRLMEETGLRQFPVVDDWNRLIGVITSKDIQGEEDACQVDKLMTRNPITANLQTSAASAAHMMVWEGIDLLPIVDVNRKLIAVLYRQDVMEAIRYTRKQPQGGETIEDQILSEFEEIRDPKGQLMFRGTITPLMTNNMGTVSEGVMATLMMKAAYRAVKDLKNSDLVLDNITTHYLRPVQMESTVEIRPTVLEVTRRYGKVDVEVFAGEALAAKSILVAQLIEHES</sequence>
<dbReference type="InterPro" id="IPR036390">
    <property type="entry name" value="WH_DNA-bd_sf"/>
</dbReference>
<dbReference type="Gene3D" id="1.10.10.10">
    <property type="entry name" value="Winged helix-like DNA-binding domain superfamily/Winged helix DNA-binding domain"/>
    <property type="match status" value="1"/>
</dbReference>
<keyword evidence="1 2" id="KW-0129">CBS domain</keyword>
<evidence type="ECO:0000259" key="4">
    <source>
        <dbReference type="PROSITE" id="PS51371"/>
    </source>
</evidence>
<evidence type="ECO:0000256" key="3">
    <source>
        <dbReference type="SAM" id="MobiDB-lite"/>
    </source>
</evidence>
<evidence type="ECO:0000313" key="6">
    <source>
        <dbReference type="Proteomes" id="UP000654993"/>
    </source>
</evidence>
<dbReference type="SUPFAM" id="SSF54631">
    <property type="entry name" value="CBS-domain pair"/>
    <property type="match status" value="1"/>
</dbReference>
<dbReference type="InterPro" id="IPR010766">
    <property type="entry name" value="DRTGG"/>
</dbReference>
<feature type="region of interest" description="Disordered" evidence="3">
    <location>
        <begin position="1"/>
        <end position="39"/>
    </location>
</feature>
<evidence type="ECO:0000256" key="2">
    <source>
        <dbReference type="PROSITE-ProRule" id="PRU00703"/>
    </source>
</evidence>
<dbReference type="InterPro" id="IPR046342">
    <property type="entry name" value="CBS_dom_sf"/>
</dbReference>
<dbReference type="InterPro" id="IPR036388">
    <property type="entry name" value="WH-like_DNA-bd_sf"/>
</dbReference>
<dbReference type="SMART" id="SM00116">
    <property type="entry name" value="CBS"/>
    <property type="match status" value="2"/>
</dbReference>
<dbReference type="InterPro" id="IPR028979">
    <property type="entry name" value="Ser_kin/Pase_Hpr-like_N_sf"/>
</dbReference>
<proteinExistence type="predicted"/>
<dbReference type="CDD" id="cd04596">
    <property type="entry name" value="CBS_pair_DRTGG_assoc"/>
    <property type="match status" value="1"/>
</dbReference>
<comment type="caution">
    <text evidence="5">The sequence shown here is derived from an EMBL/GenBank/DDBJ whole genome shotgun (WGS) entry which is preliminary data.</text>
</comment>
<feature type="domain" description="CBS" evidence="4">
    <location>
        <begin position="236"/>
        <end position="293"/>
    </location>
</feature>
<dbReference type="SUPFAM" id="SSF75138">
    <property type="entry name" value="HprK N-terminal domain-like"/>
    <property type="match status" value="1"/>
</dbReference>
<evidence type="ECO:0000256" key="1">
    <source>
        <dbReference type="ARBA" id="ARBA00023122"/>
    </source>
</evidence>
<reference evidence="5" key="2">
    <citation type="journal article" date="2021" name="Data Brief">
        <title>Draft genome sequence data of the facultative, thermophilic, xylanolytic bacterium Paenibacillus sp. strain DA-C8.</title>
        <authorList>
            <person name="Chhe C."/>
            <person name="Uke A."/>
            <person name="Baramee S."/>
            <person name="Ungkulpasvich U."/>
            <person name="Tachaapaikoon C."/>
            <person name="Pason P."/>
            <person name="Waeonukul R."/>
            <person name="Ratanakhanokchai K."/>
            <person name="Kosugi A."/>
        </authorList>
    </citation>
    <scope>NUCLEOTIDE SEQUENCE</scope>
    <source>
        <strain evidence="5">DA-C8</strain>
    </source>
</reference>
<dbReference type="Gene3D" id="3.10.129.10">
    <property type="entry name" value="Hotdog Thioesterase"/>
    <property type="match status" value="1"/>
</dbReference>